<organism evidence="3 4">
    <name type="scientific">Eumeta variegata</name>
    <name type="common">Bagworm moth</name>
    <name type="synonym">Eumeta japonica</name>
    <dbReference type="NCBI Taxonomy" id="151549"/>
    <lineage>
        <taxon>Eukaryota</taxon>
        <taxon>Metazoa</taxon>
        <taxon>Ecdysozoa</taxon>
        <taxon>Arthropoda</taxon>
        <taxon>Hexapoda</taxon>
        <taxon>Insecta</taxon>
        <taxon>Pterygota</taxon>
        <taxon>Neoptera</taxon>
        <taxon>Endopterygota</taxon>
        <taxon>Lepidoptera</taxon>
        <taxon>Glossata</taxon>
        <taxon>Ditrysia</taxon>
        <taxon>Tineoidea</taxon>
        <taxon>Psychidae</taxon>
        <taxon>Oiketicinae</taxon>
        <taxon>Eumeta</taxon>
    </lineage>
</organism>
<dbReference type="GO" id="GO:0008270">
    <property type="term" value="F:zinc ion binding"/>
    <property type="evidence" value="ECO:0007669"/>
    <property type="project" value="UniProtKB-KW"/>
</dbReference>
<dbReference type="InterPro" id="IPR036236">
    <property type="entry name" value="Znf_C2H2_sf"/>
</dbReference>
<name>A0A4C1T6F7_EUMVA</name>
<dbReference type="Proteomes" id="UP000299102">
    <property type="component" value="Unassembled WGS sequence"/>
</dbReference>
<dbReference type="InterPro" id="IPR013087">
    <property type="entry name" value="Znf_C2H2_type"/>
</dbReference>
<evidence type="ECO:0000256" key="1">
    <source>
        <dbReference type="PROSITE-ProRule" id="PRU00042"/>
    </source>
</evidence>
<dbReference type="AlphaFoldDB" id="A0A4C1T6F7"/>
<keyword evidence="1" id="KW-0862">Zinc</keyword>
<keyword evidence="4" id="KW-1185">Reference proteome</keyword>
<evidence type="ECO:0000313" key="3">
    <source>
        <dbReference type="EMBL" id="GBP09775.1"/>
    </source>
</evidence>
<dbReference type="Gene3D" id="3.30.160.60">
    <property type="entry name" value="Classic Zinc Finger"/>
    <property type="match status" value="1"/>
</dbReference>
<dbReference type="PROSITE" id="PS50157">
    <property type="entry name" value="ZINC_FINGER_C2H2_2"/>
    <property type="match status" value="1"/>
</dbReference>
<accession>A0A4C1T6F7</accession>
<protein>
    <recommendedName>
        <fullName evidence="2">C2H2-type domain-containing protein</fullName>
    </recommendedName>
</protein>
<sequence length="133" mass="15587">MKIRSLLVIFAENFQDQKNLSRHKGYWHRRERNLSCSIVTKCFREKRNLTNTWPCTDTNLYACPHCGRDSRSKSNMYVHIKRTHPDEWWKSKQERYNLKPDDVGNVVGESAVQATHVETTTASTQSQECLNAK</sequence>
<dbReference type="OrthoDB" id="3437960at2759"/>
<reference evidence="3 4" key="1">
    <citation type="journal article" date="2019" name="Commun. Biol.">
        <title>The bagworm genome reveals a unique fibroin gene that provides high tensile strength.</title>
        <authorList>
            <person name="Kono N."/>
            <person name="Nakamura H."/>
            <person name="Ohtoshi R."/>
            <person name="Tomita M."/>
            <person name="Numata K."/>
            <person name="Arakawa K."/>
        </authorList>
    </citation>
    <scope>NUCLEOTIDE SEQUENCE [LARGE SCALE GENOMIC DNA]</scope>
</reference>
<dbReference type="SMART" id="SM00355">
    <property type="entry name" value="ZnF_C2H2"/>
    <property type="match status" value="1"/>
</dbReference>
<feature type="domain" description="C2H2-type" evidence="2">
    <location>
        <begin position="61"/>
        <end position="87"/>
    </location>
</feature>
<gene>
    <name evidence="3" type="ORF">EVAR_73342_1</name>
</gene>
<comment type="caution">
    <text evidence="3">The sequence shown here is derived from an EMBL/GenBank/DDBJ whole genome shotgun (WGS) entry which is preliminary data.</text>
</comment>
<keyword evidence="1" id="KW-0479">Metal-binding</keyword>
<dbReference type="EMBL" id="BGZK01008774">
    <property type="protein sequence ID" value="GBP09775.1"/>
    <property type="molecule type" value="Genomic_DNA"/>
</dbReference>
<proteinExistence type="predicted"/>
<evidence type="ECO:0000313" key="4">
    <source>
        <dbReference type="Proteomes" id="UP000299102"/>
    </source>
</evidence>
<dbReference type="STRING" id="151549.A0A4C1T6F7"/>
<evidence type="ECO:0000259" key="2">
    <source>
        <dbReference type="PROSITE" id="PS50157"/>
    </source>
</evidence>
<keyword evidence="1" id="KW-0863">Zinc-finger</keyword>
<dbReference type="SUPFAM" id="SSF57667">
    <property type="entry name" value="beta-beta-alpha zinc fingers"/>
    <property type="match status" value="1"/>
</dbReference>